<keyword evidence="2" id="KW-0963">Cytoplasm</keyword>
<gene>
    <name evidence="5" type="ORF">P43SY_005826</name>
</gene>
<keyword evidence="6" id="KW-1185">Reference proteome</keyword>
<dbReference type="AlphaFoldDB" id="A0AAD5QB30"/>
<feature type="domain" description="PX" evidence="4">
    <location>
        <begin position="2"/>
        <end position="114"/>
    </location>
</feature>
<dbReference type="Proteomes" id="UP001209570">
    <property type="component" value="Unassembled WGS sequence"/>
</dbReference>
<dbReference type="EMBL" id="JAKCXM010000002">
    <property type="protein sequence ID" value="KAJ0409932.1"/>
    <property type="molecule type" value="Genomic_DNA"/>
</dbReference>
<organism evidence="5 6">
    <name type="scientific">Pythium insidiosum</name>
    <name type="common">Pythiosis disease agent</name>
    <dbReference type="NCBI Taxonomy" id="114742"/>
    <lineage>
        <taxon>Eukaryota</taxon>
        <taxon>Sar</taxon>
        <taxon>Stramenopiles</taxon>
        <taxon>Oomycota</taxon>
        <taxon>Peronosporomycetes</taxon>
        <taxon>Pythiales</taxon>
        <taxon>Pythiaceae</taxon>
        <taxon>Pythium</taxon>
    </lineage>
</organism>
<dbReference type="PANTHER" id="PTHR22999:SF23">
    <property type="entry name" value="SORTING NEXIN-16"/>
    <property type="match status" value="1"/>
</dbReference>
<dbReference type="Gene3D" id="3.30.1520.10">
    <property type="entry name" value="Phox-like domain"/>
    <property type="match status" value="1"/>
</dbReference>
<dbReference type="PANTHER" id="PTHR22999">
    <property type="entry name" value="PX SERINE/THREONINE KINASE PXK"/>
    <property type="match status" value="1"/>
</dbReference>
<evidence type="ECO:0000259" key="4">
    <source>
        <dbReference type="PROSITE" id="PS50195"/>
    </source>
</evidence>
<comment type="caution">
    <text evidence="5">The sequence shown here is derived from an EMBL/GenBank/DDBJ whole genome shotgun (WGS) entry which is preliminary data.</text>
</comment>
<feature type="compositionally biased region" description="Polar residues" evidence="3">
    <location>
        <begin position="302"/>
        <end position="314"/>
    </location>
</feature>
<evidence type="ECO:0000313" key="6">
    <source>
        <dbReference type="Proteomes" id="UP001209570"/>
    </source>
</evidence>
<proteinExistence type="predicted"/>
<dbReference type="InterPro" id="IPR051837">
    <property type="entry name" value="SortingNexin/PXDomain-PKLike"/>
</dbReference>
<dbReference type="SMART" id="SM00312">
    <property type="entry name" value="PX"/>
    <property type="match status" value="1"/>
</dbReference>
<evidence type="ECO:0000313" key="5">
    <source>
        <dbReference type="EMBL" id="KAJ0409932.1"/>
    </source>
</evidence>
<accession>A0AAD5QB30</accession>
<evidence type="ECO:0000256" key="3">
    <source>
        <dbReference type="SAM" id="MobiDB-lite"/>
    </source>
</evidence>
<dbReference type="InterPro" id="IPR036871">
    <property type="entry name" value="PX_dom_sf"/>
</dbReference>
<evidence type="ECO:0000256" key="2">
    <source>
        <dbReference type="ARBA" id="ARBA00022490"/>
    </source>
</evidence>
<feature type="region of interest" description="Disordered" evidence="3">
    <location>
        <begin position="295"/>
        <end position="314"/>
    </location>
</feature>
<evidence type="ECO:0000256" key="1">
    <source>
        <dbReference type="ARBA" id="ARBA00004496"/>
    </source>
</evidence>
<dbReference type="GO" id="GO:0035091">
    <property type="term" value="F:phosphatidylinositol binding"/>
    <property type="evidence" value="ECO:0007669"/>
    <property type="project" value="InterPro"/>
</dbReference>
<sequence length="314" mass="33774">MNMPMLNISALITGYETVGDHTEFIVQISCNGGLWLMSRRFSDFDQLHARLVRHFGDLIEARLPEKQWFGRFDPNFLHKRQVGLQEYLDSLLQVPGILEDRSLQHFLELEKHLDLHGDLLFGGGSGGHGSGLGVAGGRLSNGMLPGSKSGILNENDRLNAIVENATQTFIDVSEVPEPLEAEQAAQRKNEIVQASQSLLSDQQVLDSFSAALKVVALPAATSHVTRDVVLARLEDGPVDGLSYDQATELLQQTLRQADEALRLDIAPPSTDLLVLMDGTPVLLGNGASQPVSGGMLADGAASNDSDTALSSSVG</sequence>
<dbReference type="InterPro" id="IPR001683">
    <property type="entry name" value="PX_dom"/>
</dbReference>
<dbReference type="SUPFAM" id="SSF64268">
    <property type="entry name" value="PX domain"/>
    <property type="match status" value="1"/>
</dbReference>
<comment type="subcellular location">
    <subcellularLocation>
        <location evidence="1">Cytoplasm</location>
    </subcellularLocation>
</comment>
<dbReference type="CDD" id="cd06093">
    <property type="entry name" value="PX_domain"/>
    <property type="match status" value="1"/>
</dbReference>
<dbReference type="PROSITE" id="PS50195">
    <property type="entry name" value="PX"/>
    <property type="match status" value="1"/>
</dbReference>
<protein>
    <recommendedName>
        <fullName evidence="4">PX domain-containing protein</fullName>
    </recommendedName>
</protein>
<name>A0AAD5QB30_PYTIN</name>
<reference evidence="5" key="1">
    <citation type="submission" date="2021-12" db="EMBL/GenBank/DDBJ databases">
        <title>Prjna785345.</title>
        <authorList>
            <person name="Rujirawat T."/>
            <person name="Krajaejun T."/>
        </authorList>
    </citation>
    <scope>NUCLEOTIDE SEQUENCE</scope>
    <source>
        <strain evidence="5">Pi057C3</strain>
    </source>
</reference>
<dbReference type="Pfam" id="PF00787">
    <property type="entry name" value="PX"/>
    <property type="match status" value="1"/>
</dbReference>
<dbReference type="GO" id="GO:0005737">
    <property type="term" value="C:cytoplasm"/>
    <property type="evidence" value="ECO:0007669"/>
    <property type="project" value="UniProtKB-SubCell"/>
</dbReference>